<feature type="transmembrane region" description="Helical" evidence="1">
    <location>
        <begin position="26"/>
        <end position="48"/>
    </location>
</feature>
<name>A0ABW5J0J7_9FLAO</name>
<dbReference type="SMART" id="SM00014">
    <property type="entry name" value="acidPPc"/>
    <property type="match status" value="1"/>
</dbReference>
<feature type="transmembrane region" description="Helical" evidence="1">
    <location>
        <begin position="134"/>
        <end position="154"/>
    </location>
</feature>
<evidence type="ECO:0000259" key="2">
    <source>
        <dbReference type="SMART" id="SM00014"/>
    </source>
</evidence>
<keyword evidence="1" id="KW-0812">Transmembrane</keyword>
<dbReference type="EMBL" id="JBHULT010000008">
    <property type="protein sequence ID" value="MFD2517985.1"/>
    <property type="molecule type" value="Genomic_DNA"/>
</dbReference>
<dbReference type="InterPro" id="IPR000326">
    <property type="entry name" value="PAP2/HPO"/>
</dbReference>
<dbReference type="SUPFAM" id="SSF48317">
    <property type="entry name" value="Acid phosphatase/Vanadium-dependent haloperoxidase"/>
    <property type="match status" value="1"/>
</dbReference>
<feature type="transmembrane region" description="Helical" evidence="1">
    <location>
        <begin position="60"/>
        <end position="77"/>
    </location>
</feature>
<dbReference type="Gene3D" id="1.20.144.10">
    <property type="entry name" value="Phosphatidic acid phosphatase type 2/haloperoxidase"/>
    <property type="match status" value="1"/>
</dbReference>
<evidence type="ECO:0000313" key="3">
    <source>
        <dbReference type="EMBL" id="MFD2517985.1"/>
    </source>
</evidence>
<keyword evidence="1" id="KW-0472">Membrane</keyword>
<comment type="caution">
    <text evidence="3">The sequence shown here is derived from an EMBL/GenBank/DDBJ whole genome shotgun (WGS) entry which is preliminary data.</text>
</comment>
<dbReference type="Pfam" id="PF01569">
    <property type="entry name" value="PAP2"/>
    <property type="match status" value="1"/>
</dbReference>
<dbReference type="CDD" id="cd03395">
    <property type="entry name" value="PAP2_like_4"/>
    <property type="match status" value="1"/>
</dbReference>
<dbReference type="PANTHER" id="PTHR14969:SF13">
    <property type="entry name" value="AT30094P"/>
    <property type="match status" value="1"/>
</dbReference>
<dbReference type="PANTHER" id="PTHR14969">
    <property type="entry name" value="SPHINGOSINE-1-PHOSPHATE PHOSPHOHYDROLASE"/>
    <property type="match status" value="1"/>
</dbReference>
<gene>
    <name evidence="3" type="ORF">ACFSTG_08780</name>
</gene>
<protein>
    <submittedName>
        <fullName evidence="3">Phosphatase PAP2 family protein</fullName>
    </submittedName>
</protein>
<organism evidence="3 4">
    <name type="scientific">Salinimicrobium flavum</name>
    <dbReference type="NCBI Taxonomy" id="1737065"/>
    <lineage>
        <taxon>Bacteria</taxon>
        <taxon>Pseudomonadati</taxon>
        <taxon>Bacteroidota</taxon>
        <taxon>Flavobacteriia</taxon>
        <taxon>Flavobacteriales</taxon>
        <taxon>Flavobacteriaceae</taxon>
        <taxon>Salinimicrobium</taxon>
    </lineage>
</organism>
<feature type="domain" description="Phosphatidic acid phosphatase type 2/haloperoxidase" evidence="2">
    <location>
        <begin position="60"/>
        <end position="175"/>
    </location>
</feature>
<feature type="transmembrane region" description="Helical" evidence="1">
    <location>
        <begin position="106"/>
        <end position="127"/>
    </location>
</feature>
<evidence type="ECO:0000256" key="1">
    <source>
        <dbReference type="SAM" id="Phobius"/>
    </source>
</evidence>
<reference evidence="4" key="1">
    <citation type="journal article" date="2019" name="Int. J. Syst. Evol. Microbiol.">
        <title>The Global Catalogue of Microorganisms (GCM) 10K type strain sequencing project: providing services to taxonomists for standard genome sequencing and annotation.</title>
        <authorList>
            <consortium name="The Broad Institute Genomics Platform"/>
            <consortium name="The Broad Institute Genome Sequencing Center for Infectious Disease"/>
            <person name="Wu L."/>
            <person name="Ma J."/>
        </authorList>
    </citation>
    <scope>NUCLEOTIDE SEQUENCE [LARGE SCALE GENOMIC DNA]</scope>
    <source>
        <strain evidence="4">KCTC 42585</strain>
    </source>
</reference>
<dbReference type="InterPro" id="IPR036938">
    <property type="entry name" value="PAP2/HPO_sf"/>
</dbReference>
<sequence>MEQLVEIDQELFLFLNNLGSTPWDNFWNFVTDKLTSIPFYALLLYLIYRSFGIKKTMVTLVFVALLITFTDQLANIFKHGFERPRPCRQEGVMEYARYIAVRCGRYGYFSAHAASSAALTVFLGFILRPYWRGIFLVLVFWAILVSYSRIYVGVHYPGDIITGWFFGILLGLLFYKLWKYILKRYFSIPSPEEGKTS</sequence>
<feature type="transmembrane region" description="Helical" evidence="1">
    <location>
        <begin position="160"/>
        <end position="178"/>
    </location>
</feature>
<proteinExistence type="predicted"/>
<accession>A0ABW5J0J7</accession>
<keyword evidence="4" id="KW-1185">Reference proteome</keyword>
<keyword evidence="1" id="KW-1133">Transmembrane helix</keyword>
<dbReference type="RefSeq" id="WP_380751240.1">
    <property type="nucleotide sequence ID" value="NZ_JBHULT010000008.1"/>
</dbReference>
<evidence type="ECO:0000313" key="4">
    <source>
        <dbReference type="Proteomes" id="UP001597468"/>
    </source>
</evidence>
<dbReference type="Proteomes" id="UP001597468">
    <property type="component" value="Unassembled WGS sequence"/>
</dbReference>